<dbReference type="AlphaFoldDB" id="I1BVN5"/>
<dbReference type="EMBL" id="CH476734">
    <property type="protein sequence ID" value="EIE80265.1"/>
    <property type="molecule type" value="Genomic_DNA"/>
</dbReference>
<keyword evidence="2" id="KW-1185">Reference proteome</keyword>
<sequence length="80" mass="9064">MSIQALGVFLMVKEQRVVVPVDFKEKDISMIPFIQFYLPLAVCGRCRKSGREESLKAIQQLKEEHKVAVNAVAANRNQDC</sequence>
<dbReference type="InParanoid" id="I1BVN5"/>
<name>I1BVN5_RHIO9</name>
<organism evidence="1 2">
    <name type="scientific">Rhizopus delemar (strain RA 99-880 / ATCC MYA-4621 / FGSC 9543 / NRRL 43880)</name>
    <name type="common">Mucormycosis agent</name>
    <name type="synonym">Rhizopus arrhizus var. delemar</name>
    <dbReference type="NCBI Taxonomy" id="246409"/>
    <lineage>
        <taxon>Eukaryota</taxon>
        <taxon>Fungi</taxon>
        <taxon>Fungi incertae sedis</taxon>
        <taxon>Mucoromycota</taxon>
        <taxon>Mucoromycotina</taxon>
        <taxon>Mucoromycetes</taxon>
        <taxon>Mucorales</taxon>
        <taxon>Mucorineae</taxon>
        <taxon>Rhizopodaceae</taxon>
        <taxon>Rhizopus</taxon>
    </lineage>
</organism>
<proteinExistence type="predicted"/>
<dbReference type="Proteomes" id="UP000009138">
    <property type="component" value="Unassembled WGS sequence"/>
</dbReference>
<accession>I1BVN5</accession>
<reference evidence="1 2" key="1">
    <citation type="journal article" date="2009" name="PLoS Genet.">
        <title>Genomic analysis of the basal lineage fungus Rhizopus oryzae reveals a whole-genome duplication.</title>
        <authorList>
            <person name="Ma L.-J."/>
            <person name="Ibrahim A.S."/>
            <person name="Skory C."/>
            <person name="Grabherr M.G."/>
            <person name="Burger G."/>
            <person name="Butler M."/>
            <person name="Elias M."/>
            <person name="Idnurm A."/>
            <person name="Lang B.F."/>
            <person name="Sone T."/>
            <person name="Abe A."/>
            <person name="Calvo S.E."/>
            <person name="Corrochano L.M."/>
            <person name="Engels R."/>
            <person name="Fu J."/>
            <person name="Hansberg W."/>
            <person name="Kim J.-M."/>
            <person name="Kodira C.D."/>
            <person name="Koehrsen M.J."/>
            <person name="Liu B."/>
            <person name="Miranda-Saavedra D."/>
            <person name="O'Leary S."/>
            <person name="Ortiz-Castellanos L."/>
            <person name="Poulter R."/>
            <person name="Rodriguez-Romero J."/>
            <person name="Ruiz-Herrera J."/>
            <person name="Shen Y.-Q."/>
            <person name="Zeng Q."/>
            <person name="Galagan J."/>
            <person name="Birren B.W."/>
            <person name="Cuomo C.A."/>
            <person name="Wickes B.L."/>
        </authorList>
    </citation>
    <scope>NUCLEOTIDE SEQUENCE [LARGE SCALE GENOMIC DNA]</scope>
    <source>
        <strain evidence="2">RA 99-880 / ATCC MYA-4621 / FGSC 9543 / NRRL 43880</strain>
    </source>
</reference>
<dbReference type="RefSeq" id="XP_067515661.1">
    <property type="nucleotide sequence ID" value="XM_067659560.1"/>
</dbReference>
<gene>
    <name evidence="1" type="ORF">RO3G_04970</name>
</gene>
<dbReference type="GeneID" id="93611941"/>
<protein>
    <submittedName>
        <fullName evidence="1">Uncharacterized protein</fullName>
    </submittedName>
</protein>
<evidence type="ECO:0000313" key="2">
    <source>
        <dbReference type="Proteomes" id="UP000009138"/>
    </source>
</evidence>
<evidence type="ECO:0000313" key="1">
    <source>
        <dbReference type="EMBL" id="EIE80265.1"/>
    </source>
</evidence>
<dbReference type="VEuPathDB" id="FungiDB:RO3G_04970"/>